<evidence type="ECO:0000313" key="25">
    <source>
        <dbReference type="Proteomes" id="UP000324091"/>
    </source>
</evidence>
<dbReference type="AlphaFoldDB" id="A0A5C6N1A6"/>
<keyword evidence="13" id="KW-0966">Cell projection</keyword>
<evidence type="ECO:0000313" key="24">
    <source>
        <dbReference type="EMBL" id="TWW60101.1"/>
    </source>
</evidence>
<dbReference type="FunFam" id="1.20.5.110:FF:000051">
    <property type="entry name" value="synaptosomal-associated protein 29"/>
    <property type="match status" value="1"/>
</dbReference>
<keyword evidence="5" id="KW-0963">Cytoplasm</keyword>
<protein>
    <recommendedName>
        <fullName evidence="18">Synaptosomal-associated protein 29</fullName>
    </recommendedName>
    <alternativeName>
        <fullName evidence="19">Soluble 29 kDa NSF attachment protein</fullName>
    </alternativeName>
    <alternativeName>
        <fullName evidence="20">Vesicle-membrane fusion protein SNAP-29</fullName>
    </alternativeName>
</protein>
<evidence type="ECO:0000256" key="22">
    <source>
        <dbReference type="SAM" id="MobiDB-lite"/>
    </source>
</evidence>
<comment type="subcellular location">
    <subcellularLocation>
        <location evidence="16">Cell projection</location>
        <location evidence="16">Cilium membrane</location>
        <topology evidence="16">Peripheral membrane protein</topology>
    </subcellularLocation>
    <subcellularLocation>
        <location evidence="17">Cytoplasmic vesicle</location>
        <location evidence="17">Autophagosome membrane</location>
        <topology evidence="17">Peripheral membrane protein</topology>
    </subcellularLocation>
    <subcellularLocation>
        <location evidence="1">Golgi apparatus membrane</location>
        <topology evidence="1">Peripheral membrane protein</topology>
    </subcellularLocation>
</comment>
<dbReference type="GO" id="GO:0098793">
    <property type="term" value="C:presynapse"/>
    <property type="evidence" value="ECO:0007669"/>
    <property type="project" value="GOC"/>
</dbReference>
<name>A0A5C6N1A6_9TELE</name>
<dbReference type="Proteomes" id="UP000324091">
    <property type="component" value="Chromosome 5"/>
</dbReference>
<evidence type="ECO:0000256" key="7">
    <source>
        <dbReference type="ARBA" id="ARBA00022927"/>
    </source>
</evidence>
<keyword evidence="10" id="KW-0175">Coiled coil</keyword>
<organism evidence="24 25">
    <name type="scientific">Takifugu flavidus</name>
    <name type="common">sansaifugu</name>
    <dbReference type="NCBI Taxonomy" id="433684"/>
    <lineage>
        <taxon>Eukaryota</taxon>
        <taxon>Metazoa</taxon>
        <taxon>Chordata</taxon>
        <taxon>Craniata</taxon>
        <taxon>Vertebrata</taxon>
        <taxon>Euteleostomi</taxon>
        <taxon>Actinopterygii</taxon>
        <taxon>Neopterygii</taxon>
        <taxon>Teleostei</taxon>
        <taxon>Neoteleostei</taxon>
        <taxon>Acanthomorphata</taxon>
        <taxon>Eupercaria</taxon>
        <taxon>Tetraodontiformes</taxon>
        <taxon>Tetradontoidea</taxon>
        <taxon>Tetraodontidae</taxon>
        <taxon>Takifugu</taxon>
    </lineage>
</organism>
<keyword evidence="3" id="KW-0813">Transport</keyword>
<evidence type="ECO:0000256" key="3">
    <source>
        <dbReference type="ARBA" id="ARBA00022448"/>
    </source>
</evidence>
<evidence type="ECO:0000256" key="10">
    <source>
        <dbReference type="ARBA" id="ARBA00023054"/>
    </source>
</evidence>
<feature type="region of interest" description="Disordered" evidence="22">
    <location>
        <begin position="65"/>
        <end position="91"/>
    </location>
</feature>
<evidence type="ECO:0000256" key="5">
    <source>
        <dbReference type="ARBA" id="ARBA00022490"/>
    </source>
</evidence>
<dbReference type="PANTHER" id="PTHR19305">
    <property type="entry name" value="SYNAPTOSOMAL ASSOCIATED PROTEIN"/>
    <property type="match status" value="1"/>
</dbReference>
<evidence type="ECO:0000256" key="21">
    <source>
        <dbReference type="ARBA" id="ARBA00046522"/>
    </source>
</evidence>
<evidence type="ECO:0000256" key="6">
    <source>
        <dbReference type="ARBA" id="ARBA00022553"/>
    </source>
</evidence>
<dbReference type="GO" id="GO:0000421">
    <property type="term" value="C:autophagosome membrane"/>
    <property type="evidence" value="ECO:0007669"/>
    <property type="project" value="UniProtKB-SubCell"/>
</dbReference>
<keyword evidence="14" id="KW-0968">Cytoplasmic vesicle</keyword>
<dbReference type="CDD" id="cd15856">
    <property type="entry name" value="SNARE_SNAP29C"/>
    <property type="match status" value="1"/>
</dbReference>
<evidence type="ECO:0000256" key="4">
    <source>
        <dbReference type="ARBA" id="ARBA00022475"/>
    </source>
</evidence>
<keyword evidence="4" id="KW-1003">Cell membrane</keyword>
<dbReference type="GO" id="GO:0005484">
    <property type="term" value="F:SNAP receptor activity"/>
    <property type="evidence" value="ECO:0007669"/>
    <property type="project" value="TreeGrafter"/>
</dbReference>
<comment type="function">
    <text evidence="15">SNAREs, soluble N-ethylmaleimide-sensitive factor-attachment protein receptors, are essential proteins for fusion of cellular membranes. SNAREs localized on opposing membranes assemble to form a trans-SNARE complex, an extended, parallel four alpha-helical bundle that drives membrane fusion. SNAP29 is a SNARE involved in autophagy through the direct control of autophagosome membrane fusion with the lysososome membrane. Also plays a role in ciliogenesis by regulating membrane fusions.</text>
</comment>
<evidence type="ECO:0000256" key="20">
    <source>
        <dbReference type="ARBA" id="ARBA00043032"/>
    </source>
</evidence>
<dbReference type="PROSITE" id="PS50192">
    <property type="entry name" value="T_SNARE"/>
    <property type="match status" value="2"/>
</dbReference>
<dbReference type="PANTHER" id="PTHR19305:SF9">
    <property type="entry name" value="SYNAPTOSOMAL-ASSOCIATED PROTEIN 29"/>
    <property type="match status" value="1"/>
</dbReference>
<evidence type="ECO:0000256" key="2">
    <source>
        <dbReference type="ARBA" id="ARBA00009480"/>
    </source>
</evidence>
<dbReference type="GO" id="GO:0031410">
    <property type="term" value="C:cytoplasmic vesicle"/>
    <property type="evidence" value="ECO:0007669"/>
    <property type="project" value="UniProtKB-KW"/>
</dbReference>
<dbReference type="SMART" id="SM00397">
    <property type="entry name" value="t_SNARE"/>
    <property type="match status" value="2"/>
</dbReference>
<evidence type="ECO:0000256" key="11">
    <source>
        <dbReference type="ARBA" id="ARBA00023069"/>
    </source>
</evidence>
<dbReference type="GO" id="GO:0060170">
    <property type="term" value="C:ciliary membrane"/>
    <property type="evidence" value="ECO:0007669"/>
    <property type="project" value="UniProtKB-SubCell"/>
</dbReference>
<evidence type="ECO:0000259" key="23">
    <source>
        <dbReference type="PROSITE" id="PS50192"/>
    </source>
</evidence>
<keyword evidence="7" id="KW-0653">Protein transport</keyword>
<dbReference type="GO" id="GO:0016082">
    <property type="term" value="P:synaptic vesicle priming"/>
    <property type="evidence" value="ECO:0007669"/>
    <property type="project" value="TreeGrafter"/>
</dbReference>
<comment type="similarity">
    <text evidence="2">Belongs to the SNAP-25 family.</text>
</comment>
<evidence type="ECO:0000256" key="19">
    <source>
        <dbReference type="ARBA" id="ARBA00042308"/>
    </source>
</evidence>
<dbReference type="Pfam" id="PF12352">
    <property type="entry name" value="V-SNARE_C"/>
    <property type="match status" value="1"/>
</dbReference>
<proteinExistence type="inferred from homology"/>
<sequence>MSYVFIVPKCCVYFAFFWRSTDYCYNRRQRHQLDRKCVIPSQLIRGDRPLFPWLKMAYPKSHNPFADDDEDEGDFQPRSRGFDEDPDTGLSDAERKQRYFQQEVMRTAQSAVDSSYRSLGLIYESEKIGVETAEELMRQGEALKRTDKMLDNMDQDLKTSQRHITSIKSVWGGLVNYFRTKPETKTPTEQPNTYQGSDALRGAISSSREHEDKYQASHPNLRKLDTGGFGTASKEDGSSGQNGYSQNRHLREAHQTLDKNLDEMCDGLSRLKSLGLGLQSEINNQEDPLDSLLNKVDKMDSKIQNTNQQMKNLK</sequence>
<evidence type="ECO:0000256" key="8">
    <source>
        <dbReference type="ARBA" id="ARBA00023006"/>
    </source>
</evidence>
<accession>A0A5C6N1A6</accession>
<evidence type="ECO:0000256" key="12">
    <source>
        <dbReference type="ARBA" id="ARBA00023136"/>
    </source>
</evidence>
<reference evidence="24 25" key="1">
    <citation type="submission" date="2019-04" db="EMBL/GenBank/DDBJ databases">
        <title>Chromosome genome assembly for Takifugu flavidus.</title>
        <authorList>
            <person name="Xiao S."/>
        </authorList>
    </citation>
    <scope>NUCLEOTIDE SEQUENCE [LARGE SCALE GENOMIC DNA]</scope>
    <source>
        <strain evidence="24">HTHZ2018</strain>
        <tissue evidence="24">Muscle</tissue>
    </source>
</reference>
<dbReference type="SUPFAM" id="SSF58038">
    <property type="entry name" value="SNARE fusion complex"/>
    <property type="match status" value="2"/>
</dbReference>
<evidence type="ECO:0000256" key="14">
    <source>
        <dbReference type="ARBA" id="ARBA00023329"/>
    </source>
</evidence>
<feature type="region of interest" description="Disordered" evidence="22">
    <location>
        <begin position="205"/>
        <end position="245"/>
    </location>
</feature>
<keyword evidence="9" id="KW-0333">Golgi apparatus</keyword>
<feature type="domain" description="T-SNARE coiled-coil homology" evidence="23">
    <location>
        <begin position="251"/>
        <end position="313"/>
    </location>
</feature>
<dbReference type="GO" id="GO:0031629">
    <property type="term" value="P:synaptic vesicle fusion to presynaptic active zone membrane"/>
    <property type="evidence" value="ECO:0007669"/>
    <property type="project" value="TreeGrafter"/>
</dbReference>
<gene>
    <name evidence="24" type="ORF">D4764_05G0001910</name>
</gene>
<dbReference type="GO" id="GO:0015031">
    <property type="term" value="P:protein transport"/>
    <property type="evidence" value="ECO:0007669"/>
    <property type="project" value="UniProtKB-KW"/>
</dbReference>
<evidence type="ECO:0000256" key="15">
    <source>
        <dbReference type="ARBA" id="ARBA00037064"/>
    </source>
</evidence>
<evidence type="ECO:0000256" key="1">
    <source>
        <dbReference type="ARBA" id="ARBA00004395"/>
    </source>
</evidence>
<comment type="subunit">
    <text evidence="21">Forms a SNARE complex, composed of VAMP8, SNAP29 and STX17, involved in fusion of autophagosome with lysosome. Interacts with multiple syntaxins including STX6. Interacts with EIPR1. Interacts with STX17; this interaction is increased in the absence of TMEM39A.</text>
</comment>
<comment type="caution">
    <text evidence="24">The sequence shown here is derived from an EMBL/GenBank/DDBJ whole genome shotgun (WGS) entry which is preliminary data.</text>
</comment>
<keyword evidence="25" id="KW-1185">Reference proteome</keyword>
<evidence type="ECO:0000256" key="13">
    <source>
        <dbReference type="ARBA" id="ARBA00023273"/>
    </source>
</evidence>
<dbReference type="FunFam" id="1.20.5.110:FF:000041">
    <property type="entry name" value="Synaptosomal-associated protein 29"/>
    <property type="match status" value="1"/>
</dbReference>
<dbReference type="GO" id="GO:0000139">
    <property type="term" value="C:Golgi membrane"/>
    <property type="evidence" value="ECO:0007669"/>
    <property type="project" value="UniProtKB-SubCell"/>
</dbReference>
<dbReference type="CDD" id="cd15887">
    <property type="entry name" value="SNARE_SNAP29N"/>
    <property type="match status" value="1"/>
</dbReference>
<evidence type="ECO:0000256" key="17">
    <source>
        <dbReference type="ARBA" id="ARBA00037854"/>
    </source>
</evidence>
<keyword evidence="12" id="KW-0472">Membrane</keyword>
<keyword evidence="8" id="KW-0072">Autophagy</keyword>
<evidence type="ECO:0000256" key="16">
    <source>
        <dbReference type="ARBA" id="ARBA00037808"/>
    </source>
</evidence>
<keyword evidence="6" id="KW-0597">Phosphoprotein</keyword>
<dbReference type="GO" id="GO:0031201">
    <property type="term" value="C:SNARE complex"/>
    <property type="evidence" value="ECO:0007669"/>
    <property type="project" value="TreeGrafter"/>
</dbReference>
<dbReference type="Gene3D" id="1.20.5.110">
    <property type="match status" value="2"/>
</dbReference>
<evidence type="ECO:0000256" key="9">
    <source>
        <dbReference type="ARBA" id="ARBA00023034"/>
    </source>
</evidence>
<feature type="domain" description="T-SNARE coiled-coil homology" evidence="23">
    <location>
        <begin position="122"/>
        <end position="167"/>
    </location>
</feature>
<dbReference type="GO" id="GO:0006914">
    <property type="term" value="P:autophagy"/>
    <property type="evidence" value="ECO:0007669"/>
    <property type="project" value="UniProtKB-KW"/>
</dbReference>
<dbReference type="InterPro" id="IPR000727">
    <property type="entry name" value="T_SNARE_dom"/>
</dbReference>
<evidence type="ECO:0000256" key="18">
    <source>
        <dbReference type="ARBA" id="ARBA00041113"/>
    </source>
</evidence>
<dbReference type="EMBL" id="RHFK02000018">
    <property type="protein sequence ID" value="TWW60101.1"/>
    <property type="molecule type" value="Genomic_DNA"/>
</dbReference>
<dbReference type="GO" id="GO:0019905">
    <property type="term" value="F:syntaxin binding"/>
    <property type="evidence" value="ECO:0007669"/>
    <property type="project" value="TreeGrafter"/>
</dbReference>
<keyword evidence="11" id="KW-0969">Cilium</keyword>